<feature type="transmembrane region" description="Helical" evidence="1">
    <location>
        <begin position="145"/>
        <end position="166"/>
    </location>
</feature>
<dbReference type="RefSeq" id="WP_046766442.1">
    <property type="nucleotide sequence ID" value="NZ_KQ061219.1"/>
</dbReference>
<evidence type="ECO:0000313" key="3">
    <source>
        <dbReference type="Proteomes" id="UP000182977"/>
    </source>
</evidence>
<organism evidence="2 3">
    <name type="scientific">Jiangella alkaliphila</name>
    <dbReference type="NCBI Taxonomy" id="419479"/>
    <lineage>
        <taxon>Bacteria</taxon>
        <taxon>Bacillati</taxon>
        <taxon>Actinomycetota</taxon>
        <taxon>Actinomycetes</taxon>
        <taxon>Jiangellales</taxon>
        <taxon>Jiangellaceae</taxon>
        <taxon>Jiangella</taxon>
    </lineage>
</organism>
<dbReference type="EMBL" id="LT629791">
    <property type="protein sequence ID" value="SDU23932.1"/>
    <property type="molecule type" value="Genomic_DNA"/>
</dbReference>
<keyword evidence="1" id="KW-0472">Membrane</keyword>
<evidence type="ECO:0000256" key="1">
    <source>
        <dbReference type="SAM" id="Phobius"/>
    </source>
</evidence>
<dbReference type="Pfam" id="PF08592">
    <property type="entry name" value="Anthrone_oxy"/>
    <property type="match status" value="1"/>
</dbReference>
<keyword evidence="1" id="KW-1133">Transmembrane helix</keyword>
<protein>
    <submittedName>
        <fullName evidence="2">Uncharacterized membrane protein</fullName>
    </submittedName>
</protein>
<gene>
    <name evidence="2" type="ORF">SAMN04488563_0714</name>
</gene>
<dbReference type="Proteomes" id="UP000182977">
    <property type="component" value="Chromosome I"/>
</dbReference>
<accession>A0A1H2GWI6</accession>
<dbReference type="InterPro" id="IPR013901">
    <property type="entry name" value="Anthrone_oxy"/>
</dbReference>
<keyword evidence="3" id="KW-1185">Reference proteome</keyword>
<dbReference type="AlphaFoldDB" id="A0A1H2GWI6"/>
<feature type="transmembrane region" description="Helical" evidence="1">
    <location>
        <begin position="58"/>
        <end position="80"/>
    </location>
</feature>
<evidence type="ECO:0000313" key="2">
    <source>
        <dbReference type="EMBL" id="SDU23932.1"/>
    </source>
</evidence>
<reference evidence="3" key="1">
    <citation type="submission" date="2016-10" db="EMBL/GenBank/DDBJ databases">
        <authorList>
            <person name="Varghese N."/>
            <person name="Submissions S."/>
        </authorList>
    </citation>
    <scope>NUCLEOTIDE SEQUENCE [LARGE SCALE GENOMIC DNA]</scope>
    <source>
        <strain evidence="3">DSM 45079</strain>
    </source>
</reference>
<feature type="transmembrane region" description="Helical" evidence="1">
    <location>
        <begin position="87"/>
        <end position="107"/>
    </location>
</feature>
<dbReference type="STRING" id="419479.SAMN04488563_0714"/>
<feature type="transmembrane region" description="Helical" evidence="1">
    <location>
        <begin position="12"/>
        <end position="38"/>
    </location>
</feature>
<proteinExistence type="predicted"/>
<sequence length="188" mass="19308">MTNSTRGQLATAIVAVLLLGLIAGFFYAYACSVMVGLADTDDRTFIAAMQAINANVRNAGFAPSFFGALIATAAAALLGVRRRPSRATVLLAAAALTYAVGGFLLTMGVSVPLNDELAAAGAPTTIADPAAVRADYEDPWVAWNLVRTIASTVAFGLAVAAVHDLGRIYRSRSRSSATIAPGASSAMK</sequence>
<keyword evidence="1" id="KW-0812">Transmembrane</keyword>
<name>A0A1H2GWI6_9ACTN</name>